<gene>
    <name evidence="2" type="ORF">MUN68_008890</name>
</gene>
<keyword evidence="3" id="KW-1185">Reference proteome</keyword>
<dbReference type="EMBL" id="CP116221">
    <property type="protein sequence ID" value="WCO03611.1"/>
    <property type="molecule type" value="Genomic_DNA"/>
</dbReference>
<dbReference type="InterPro" id="IPR025285">
    <property type="entry name" value="DUF4145"/>
</dbReference>
<sequence>MLCTHCSAKVNFDWESVVFNTPDKNIMHEIHVTHCPNCEKLVVKLSEQKYSGIKQINWKLESETETMIYPSKSKFQNIKDIPKQYLEDYEESLMILSLSPKASAALNRRLLQSILREEFKIQKRTLAQEIAEFIDLPGIPSHITDSVDALRNIGNFAAHPTKDINTGEIVPVENGEAEWLIEVIEALFDFVFIQPKKIERRRKELNIKLEKVGKPQMKAKNKN</sequence>
<protein>
    <submittedName>
        <fullName evidence="2">DUF4145 domain-containing protein</fullName>
    </submittedName>
</protein>
<evidence type="ECO:0000259" key="1">
    <source>
        <dbReference type="Pfam" id="PF13643"/>
    </source>
</evidence>
<name>A0ABY7S2H6_9FLAO</name>
<dbReference type="Pfam" id="PF13643">
    <property type="entry name" value="DUF4145"/>
    <property type="match status" value="1"/>
</dbReference>
<organism evidence="2 3">
    <name type="scientific">Psychroserpens ponticola</name>
    <dbReference type="NCBI Taxonomy" id="2932268"/>
    <lineage>
        <taxon>Bacteria</taxon>
        <taxon>Pseudomonadati</taxon>
        <taxon>Bacteroidota</taxon>
        <taxon>Flavobacteriia</taxon>
        <taxon>Flavobacteriales</taxon>
        <taxon>Flavobacteriaceae</taxon>
        <taxon>Psychroserpens</taxon>
    </lineage>
</organism>
<accession>A0ABY7S2H6</accession>
<evidence type="ECO:0000313" key="3">
    <source>
        <dbReference type="Proteomes" id="UP001202717"/>
    </source>
</evidence>
<dbReference type="RefSeq" id="WP_249997425.1">
    <property type="nucleotide sequence ID" value="NZ_CP116221.1"/>
</dbReference>
<reference evidence="2 3" key="1">
    <citation type="submission" date="2023-01" db="EMBL/GenBank/DDBJ databases">
        <title>Psychroserpens ponticola sp. nov., isolated from seawater.</title>
        <authorList>
            <person name="Kristyanto S."/>
            <person name="Jung J."/>
            <person name="Kim J.M."/>
            <person name="Jeon C.O."/>
        </authorList>
    </citation>
    <scope>NUCLEOTIDE SEQUENCE [LARGE SCALE GENOMIC DNA]</scope>
    <source>
        <strain evidence="2 3">MSW6</strain>
    </source>
</reference>
<feature type="domain" description="DUF4145" evidence="1">
    <location>
        <begin position="91"/>
        <end position="182"/>
    </location>
</feature>
<evidence type="ECO:0000313" key="2">
    <source>
        <dbReference type="EMBL" id="WCO03611.1"/>
    </source>
</evidence>
<dbReference type="Proteomes" id="UP001202717">
    <property type="component" value="Chromosome"/>
</dbReference>
<proteinExistence type="predicted"/>